<accession>K7A8D0</accession>
<name>K7A8D0_9ALTE</name>
<dbReference type="AlphaFoldDB" id="K7A8D0"/>
<dbReference type="KEGG" id="gps:C427_1182"/>
<keyword evidence="1" id="KW-0472">Membrane</keyword>
<evidence type="ECO:0000313" key="3">
    <source>
        <dbReference type="Proteomes" id="UP000011864"/>
    </source>
</evidence>
<dbReference type="HOGENOM" id="CLU_2845865_0_0_6"/>
<keyword evidence="3" id="KW-1185">Reference proteome</keyword>
<feature type="transmembrane region" description="Helical" evidence="1">
    <location>
        <begin position="17"/>
        <end position="38"/>
    </location>
</feature>
<organism evidence="2 3">
    <name type="scientific">Paraglaciecola psychrophila 170</name>
    <dbReference type="NCBI Taxonomy" id="1129794"/>
    <lineage>
        <taxon>Bacteria</taxon>
        <taxon>Pseudomonadati</taxon>
        <taxon>Pseudomonadota</taxon>
        <taxon>Gammaproteobacteria</taxon>
        <taxon>Alteromonadales</taxon>
        <taxon>Alteromonadaceae</taxon>
        <taxon>Paraglaciecola</taxon>
    </lineage>
</organism>
<dbReference type="Proteomes" id="UP000011864">
    <property type="component" value="Chromosome"/>
</dbReference>
<dbReference type="PATRIC" id="fig|1129794.4.peg.1172"/>
<evidence type="ECO:0000256" key="1">
    <source>
        <dbReference type="SAM" id="Phobius"/>
    </source>
</evidence>
<keyword evidence="1" id="KW-1133">Transmembrane helix</keyword>
<dbReference type="eggNOG" id="ENOG502ZGD7">
    <property type="taxonomic scope" value="Bacteria"/>
</dbReference>
<dbReference type="OrthoDB" id="6379924at2"/>
<gene>
    <name evidence="2" type="ORF">C427_1182</name>
</gene>
<evidence type="ECO:0000313" key="2">
    <source>
        <dbReference type="EMBL" id="AGH43291.1"/>
    </source>
</evidence>
<proteinExistence type="predicted"/>
<reference evidence="2 3" key="1">
    <citation type="journal article" date="2013" name="Genome Announc.">
        <title>Complete Genome Sequence of Glaciecola psychrophila Strain 170T.</title>
        <authorList>
            <person name="Yin J."/>
            <person name="Chen J."/>
            <person name="Liu G."/>
            <person name="Yu Y."/>
            <person name="Song L."/>
            <person name="Wang X."/>
            <person name="Qu X."/>
        </authorList>
    </citation>
    <scope>NUCLEOTIDE SEQUENCE [LARGE SCALE GENOMIC DNA]</scope>
    <source>
        <strain evidence="2 3">170</strain>
    </source>
</reference>
<dbReference type="EMBL" id="CP003837">
    <property type="protein sequence ID" value="AGH43291.1"/>
    <property type="molecule type" value="Genomic_DNA"/>
</dbReference>
<protein>
    <submittedName>
        <fullName evidence="2">Uncharacterized protein</fullName>
    </submittedName>
</protein>
<sequence>MGGESTADFASVAIEEIRLNGIVAAIILAVFAGMSEYVTMWTSHRKKEYGIALANAFAVLRSYYF</sequence>
<keyword evidence="1" id="KW-0812">Transmembrane</keyword>